<dbReference type="OrthoDB" id="3683107at2759"/>
<proteinExistence type="predicted"/>
<dbReference type="AlphaFoldDB" id="A0A6A5SQK8"/>
<dbReference type="EMBL" id="ML976039">
    <property type="protein sequence ID" value="KAF1942060.1"/>
    <property type="molecule type" value="Genomic_DNA"/>
</dbReference>
<evidence type="ECO:0000313" key="2">
    <source>
        <dbReference type="Proteomes" id="UP000800038"/>
    </source>
</evidence>
<accession>A0A6A5SQK8</accession>
<name>A0A6A5SQK8_9PLEO</name>
<protein>
    <submittedName>
        <fullName evidence="1">Uncharacterized protein</fullName>
    </submittedName>
</protein>
<gene>
    <name evidence="1" type="ORF">EJ02DRAFT_346414</name>
</gene>
<feature type="non-terminal residue" evidence="1">
    <location>
        <position position="1"/>
    </location>
</feature>
<sequence length="83" mass="9307">INDLQYPKLIVPSKGCCFRLVETVTGVDGRGVKVHVSKEDTPFVKGWEKDITVQLAEGMEEAETGGIYVLRVFLNRLLRSSRI</sequence>
<keyword evidence="2" id="KW-1185">Reference proteome</keyword>
<reference evidence="1" key="1">
    <citation type="journal article" date="2020" name="Stud. Mycol.">
        <title>101 Dothideomycetes genomes: a test case for predicting lifestyles and emergence of pathogens.</title>
        <authorList>
            <person name="Haridas S."/>
            <person name="Albert R."/>
            <person name="Binder M."/>
            <person name="Bloem J."/>
            <person name="Labutti K."/>
            <person name="Salamov A."/>
            <person name="Andreopoulos B."/>
            <person name="Baker S."/>
            <person name="Barry K."/>
            <person name="Bills G."/>
            <person name="Bluhm B."/>
            <person name="Cannon C."/>
            <person name="Castanera R."/>
            <person name="Culley D."/>
            <person name="Daum C."/>
            <person name="Ezra D."/>
            <person name="Gonzalez J."/>
            <person name="Henrissat B."/>
            <person name="Kuo A."/>
            <person name="Liang C."/>
            <person name="Lipzen A."/>
            <person name="Lutzoni F."/>
            <person name="Magnuson J."/>
            <person name="Mondo S."/>
            <person name="Nolan M."/>
            <person name="Ohm R."/>
            <person name="Pangilinan J."/>
            <person name="Park H.-J."/>
            <person name="Ramirez L."/>
            <person name="Alfaro M."/>
            <person name="Sun H."/>
            <person name="Tritt A."/>
            <person name="Yoshinaga Y."/>
            <person name="Zwiers L.-H."/>
            <person name="Turgeon B."/>
            <person name="Goodwin S."/>
            <person name="Spatafora J."/>
            <person name="Crous P."/>
            <person name="Grigoriev I."/>
        </authorList>
    </citation>
    <scope>NUCLEOTIDE SEQUENCE</scope>
    <source>
        <strain evidence="1">CBS 161.51</strain>
    </source>
</reference>
<evidence type="ECO:0000313" key="1">
    <source>
        <dbReference type="EMBL" id="KAF1942060.1"/>
    </source>
</evidence>
<dbReference type="Proteomes" id="UP000800038">
    <property type="component" value="Unassembled WGS sequence"/>
</dbReference>
<organism evidence="1 2">
    <name type="scientific">Clathrospora elynae</name>
    <dbReference type="NCBI Taxonomy" id="706981"/>
    <lineage>
        <taxon>Eukaryota</taxon>
        <taxon>Fungi</taxon>
        <taxon>Dikarya</taxon>
        <taxon>Ascomycota</taxon>
        <taxon>Pezizomycotina</taxon>
        <taxon>Dothideomycetes</taxon>
        <taxon>Pleosporomycetidae</taxon>
        <taxon>Pleosporales</taxon>
        <taxon>Diademaceae</taxon>
        <taxon>Clathrospora</taxon>
    </lineage>
</organism>